<keyword evidence="8" id="KW-1185">Reference proteome</keyword>
<feature type="transmembrane region" description="Helical" evidence="5">
    <location>
        <begin position="104"/>
        <end position="124"/>
    </location>
</feature>
<evidence type="ECO:0000256" key="3">
    <source>
        <dbReference type="ARBA" id="ARBA00023163"/>
    </source>
</evidence>
<dbReference type="Proteomes" id="UP000275394">
    <property type="component" value="Unassembled WGS sequence"/>
</dbReference>
<evidence type="ECO:0000256" key="5">
    <source>
        <dbReference type="SAM" id="Phobius"/>
    </source>
</evidence>
<dbReference type="RefSeq" id="WP_245980740.1">
    <property type="nucleotide sequence ID" value="NZ_RKHR01000007.1"/>
</dbReference>
<dbReference type="GO" id="GO:0043565">
    <property type="term" value="F:sequence-specific DNA binding"/>
    <property type="evidence" value="ECO:0007669"/>
    <property type="project" value="InterPro"/>
</dbReference>
<evidence type="ECO:0000256" key="2">
    <source>
        <dbReference type="ARBA" id="ARBA00023125"/>
    </source>
</evidence>
<dbReference type="PROSITE" id="PS01124">
    <property type="entry name" value="HTH_ARAC_FAMILY_2"/>
    <property type="match status" value="1"/>
</dbReference>
<feature type="compositionally biased region" description="Polar residues" evidence="4">
    <location>
        <begin position="281"/>
        <end position="290"/>
    </location>
</feature>
<keyword evidence="2 7" id="KW-0238">DNA-binding</keyword>
<dbReference type="SUPFAM" id="SSF46689">
    <property type="entry name" value="Homeodomain-like"/>
    <property type="match status" value="1"/>
</dbReference>
<dbReference type="SMART" id="SM00342">
    <property type="entry name" value="HTH_ARAC"/>
    <property type="match status" value="1"/>
</dbReference>
<dbReference type="InterPro" id="IPR018062">
    <property type="entry name" value="HTH_AraC-typ_CS"/>
</dbReference>
<keyword evidence="5" id="KW-0812">Transmembrane</keyword>
<keyword evidence="3" id="KW-0804">Transcription</keyword>
<feature type="transmembrane region" description="Helical" evidence="5">
    <location>
        <begin position="191"/>
        <end position="210"/>
    </location>
</feature>
<evidence type="ECO:0000259" key="6">
    <source>
        <dbReference type="PROSITE" id="PS01124"/>
    </source>
</evidence>
<dbReference type="PANTHER" id="PTHR43280:SF29">
    <property type="entry name" value="ARAC-FAMILY TRANSCRIPTIONAL REGULATOR"/>
    <property type="match status" value="1"/>
</dbReference>
<evidence type="ECO:0000256" key="4">
    <source>
        <dbReference type="SAM" id="MobiDB-lite"/>
    </source>
</evidence>
<proteinExistence type="predicted"/>
<dbReference type="GO" id="GO:0003700">
    <property type="term" value="F:DNA-binding transcription factor activity"/>
    <property type="evidence" value="ECO:0007669"/>
    <property type="project" value="InterPro"/>
</dbReference>
<feature type="transmembrane region" description="Helical" evidence="5">
    <location>
        <begin position="70"/>
        <end position="92"/>
    </location>
</feature>
<feature type="transmembrane region" description="Helical" evidence="5">
    <location>
        <begin position="154"/>
        <end position="171"/>
    </location>
</feature>
<evidence type="ECO:0000313" key="7">
    <source>
        <dbReference type="EMBL" id="ROR98780.1"/>
    </source>
</evidence>
<evidence type="ECO:0000313" key="8">
    <source>
        <dbReference type="Proteomes" id="UP000275394"/>
    </source>
</evidence>
<dbReference type="PANTHER" id="PTHR43280">
    <property type="entry name" value="ARAC-FAMILY TRANSCRIPTIONAL REGULATOR"/>
    <property type="match status" value="1"/>
</dbReference>
<gene>
    <name evidence="7" type="ORF">EDC56_3519</name>
</gene>
<dbReference type="Gene3D" id="1.10.10.60">
    <property type="entry name" value="Homeodomain-like"/>
    <property type="match status" value="1"/>
</dbReference>
<dbReference type="Pfam" id="PF12833">
    <property type="entry name" value="HTH_18"/>
    <property type="match status" value="1"/>
</dbReference>
<dbReference type="PROSITE" id="PS00041">
    <property type="entry name" value="HTH_ARAC_FAMILY_1"/>
    <property type="match status" value="1"/>
</dbReference>
<accession>A0A3N2DG44</accession>
<evidence type="ECO:0000256" key="1">
    <source>
        <dbReference type="ARBA" id="ARBA00023015"/>
    </source>
</evidence>
<reference evidence="7 8" key="1">
    <citation type="submission" date="2018-11" db="EMBL/GenBank/DDBJ databases">
        <title>Genomic Encyclopedia of Type Strains, Phase IV (KMG-IV): sequencing the most valuable type-strain genomes for metagenomic binning, comparative biology and taxonomic classification.</title>
        <authorList>
            <person name="Goeker M."/>
        </authorList>
    </citation>
    <scope>NUCLEOTIDE SEQUENCE [LARGE SCALE GENOMIC DNA]</scope>
    <source>
        <strain evidence="7 8">DSM 100316</strain>
    </source>
</reference>
<organism evidence="7 8">
    <name type="scientific">Sinobacterium caligoides</name>
    <dbReference type="NCBI Taxonomy" id="933926"/>
    <lineage>
        <taxon>Bacteria</taxon>
        <taxon>Pseudomonadati</taxon>
        <taxon>Pseudomonadota</taxon>
        <taxon>Gammaproteobacteria</taxon>
        <taxon>Cellvibrionales</taxon>
        <taxon>Spongiibacteraceae</taxon>
        <taxon>Sinobacterium</taxon>
    </lineage>
</organism>
<keyword evidence="5" id="KW-0472">Membrane</keyword>
<dbReference type="EMBL" id="RKHR01000007">
    <property type="protein sequence ID" value="ROR98780.1"/>
    <property type="molecule type" value="Genomic_DNA"/>
</dbReference>
<feature type="transmembrane region" description="Helical" evidence="5">
    <location>
        <begin position="38"/>
        <end position="58"/>
    </location>
</feature>
<keyword evidence="5" id="KW-1133">Transmembrane helix</keyword>
<sequence>MMIIAIAVTLLLAASASIATVSHALFNRQYRGQRKACLVMLMLAYLTIIGELAVYHFASESGGLITPGSYYYIVTFSAPLGAAIPVFLFLYLKSILSQHAARRDLLHLVLPLLYLLLMLPYSGLSLADKQAFFHSINQGQDVAWPLSMTPTRSTRLAVWAIFGLFYLQLGWRELQLQADSEALFNVAVRKLLLLFGSAVAVLVVFIIVRLPHSMTGLLSLLTGMLAIATSGLYLYHQRVDKTLGAIARGVASAAILPVVDVAAASDDSVNKDTASKGATGHSGTNKGASNTAAPVAVKSYRSSVTEKAADALVRRLTRLMEDGNYKDSKLSLGKLAQQLDTSTHHLSHAINQHYQGGYFQLVHCYRIEEAKRLLAESTLTIAEITYEVGYNSKSVFYGEFKRQTRQTPSQYKKSFRQLPLTG</sequence>
<dbReference type="AlphaFoldDB" id="A0A3N2DG44"/>
<keyword evidence="1" id="KW-0805">Transcription regulation</keyword>
<feature type="domain" description="HTH araC/xylS-type" evidence="6">
    <location>
        <begin position="314"/>
        <end position="414"/>
    </location>
</feature>
<comment type="caution">
    <text evidence="7">The sequence shown here is derived from an EMBL/GenBank/DDBJ whole genome shotgun (WGS) entry which is preliminary data.</text>
</comment>
<feature type="transmembrane region" description="Helical" evidence="5">
    <location>
        <begin position="216"/>
        <end position="235"/>
    </location>
</feature>
<dbReference type="InterPro" id="IPR009057">
    <property type="entry name" value="Homeodomain-like_sf"/>
</dbReference>
<name>A0A3N2DG44_9GAMM</name>
<feature type="region of interest" description="Disordered" evidence="4">
    <location>
        <begin position="269"/>
        <end position="290"/>
    </location>
</feature>
<feature type="transmembrane region" description="Helical" evidence="5">
    <location>
        <begin position="6"/>
        <end position="26"/>
    </location>
</feature>
<dbReference type="InterPro" id="IPR018060">
    <property type="entry name" value="HTH_AraC"/>
</dbReference>
<protein>
    <submittedName>
        <fullName evidence="7">AraC-like DNA-binding protein</fullName>
    </submittedName>
</protein>